<protein>
    <submittedName>
        <fullName evidence="2">Uncharacterized protein</fullName>
    </submittedName>
</protein>
<accession>A0AAN6F001</accession>
<proteinExistence type="predicted"/>
<feature type="compositionally biased region" description="Polar residues" evidence="1">
    <location>
        <begin position="29"/>
        <end position="43"/>
    </location>
</feature>
<dbReference type="AlphaFoldDB" id="A0AAN6F001"/>
<feature type="compositionally biased region" description="Polar residues" evidence="1">
    <location>
        <begin position="71"/>
        <end position="81"/>
    </location>
</feature>
<sequence>MVEIPILVSTPSLQHTIEVENSGEYSFGSVASESTSQQPSLGTAQPAPEEISSHTMVSHSTQTVDDEGTPKGQSPSHSQSESRTRTPTHHSWAEALRQRIANPHSRFHSPTAVDASGRTMLAPGGDPIQRATTPAADLYKGQCEANFGMTFDHHSTPHPHFLRAAKPHACPYSLEDQKHRMTMDWIDRRN</sequence>
<reference evidence="2" key="1">
    <citation type="submission" date="2023-01" db="EMBL/GenBank/DDBJ databases">
        <title>Exophiala dermititidis isolated from Cystic Fibrosis Patient.</title>
        <authorList>
            <person name="Kurbessoian T."/>
            <person name="Crocker A."/>
            <person name="Murante D."/>
            <person name="Hogan D.A."/>
            <person name="Stajich J.E."/>
        </authorList>
    </citation>
    <scope>NUCLEOTIDE SEQUENCE</scope>
    <source>
        <strain evidence="2">Ex8</strain>
    </source>
</reference>
<dbReference type="Proteomes" id="UP001161757">
    <property type="component" value="Unassembled WGS sequence"/>
</dbReference>
<comment type="caution">
    <text evidence="2">The sequence shown here is derived from an EMBL/GenBank/DDBJ whole genome shotgun (WGS) entry which is preliminary data.</text>
</comment>
<name>A0AAN6F001_EXODE</name>
<feature type="region of interest" description="Disordered" evidence="1">
    <location>
        <begin position="28"/>
        <end position="90"/>
    </location>
</feature>
<organism evidence="2 3">
    <name type="scientific">Exophiala dermatitidis</name>
    <name type="common">Black yeast-like fungus</name>
    <name type="synonym">Wangiella dermatitidis</name>
    <dbReference type="NCBI Taxonomy" id="5970"/>
    <lineage>
        <taxon>Eukaryota</taxon>
        <taxon>Fungi</taxon>
        <taxon>Dikarya</taxon>
        <taxon>Ascomycota</taxon>
        <taxon>Pezizomycotina</taxon>
        <taxon>Eurotiomycetes</taxon>
        <taxon>Chaetothyriomycetidae</taxon>
        <taxon>Chaetothyriales</taxon>
        <taxon>Herpotrichiellaceae</taxon>
        <taxon>Exophiala</taxon>
    </lineage>
</organism>
<evidence type="ECO:0000313" key="3">
    <source>
        <dbReference type="Proteomes" id="UP001161757"/>
    </source>
</evidence>
<evidence type="ECO:0000256" key="1">
    <source>
        <dbReference type="SAM" id="MobiDB-lite"/>
    </source>
</evidence>
<gene>
    <name evidence="2" type="ORF">HRR80_001619</name>
</gene>
<feature type="compositionally biased region" description="Polar residues" evidence="1">
    <location>
        <begin position="53"/>
        <end position="63"/>
    </location>
</feature>
<dbReference type="EMBL" id="JAJGCB010000002">
    <property type="protein sequence ID" value="KAJ8994926.1"/>
    <property type="molecule type" value="Genomic_DNA"/>
</dbReference>
<evidence type="ECO:0000313" key="2">
    <source>
        <dbReference type="EMBL" id="KAJ8994926.1"/>
    </source>
</evidence>